<dbReference type="Proteomes" id="UP000800092">
    <property type="component" value="Unassembled WGS sequence"/>
</dbReference>
<dbReference type="EMBL" id="ML991794">
    <property type="protein sequence ID" value="KAF2235001.1"/>
    <property type="molecule type" value="Genomic_DNA"/>
</dbReference>
<feature type="region of interest" description="Disordered" evidence="1">
    <location>
        <begin position="481"/>
        <end position="538"/>
    </location>
</feature>
<name>A0A6A6HAY8_VIRVR</name>
<dbReference type="PANTHER" id="PTHR22910:SF6">
    <property type="entry name" value="PROTEIN MGARP"/>
    <property type="match status" value="1"/>
</dbReference>
<feature type="compositionally biased region" description="Polar residues" evidence="1">
    <location>
        <begin position="341"/>
        <end position="355"/>
    </location>
</feature>
<gene>
    <name evidence="3" type="ORF">EV356DRAFT_132981</name>
</gene>
<dbReference type="PANTHER" id="PTHR22910">
    <property type="entry name" value="PROTEIN MGARP"/>
    <property type="match status" value="1"/>
</dbReference>
<dbReference type="GO" id="GO:0005739">
    <property type="term" value="C:mitochondrion"/>
    <property type="evidence" value="ECO:0007669"/>
    <property type="project" value="InterPro"/>
</dbReference>
<evidence type="ECO:0000256" key="1">
    <source>
        <dbReference type="SAM" id="MobiDB-lite"/>
    </source>
</evidence>
<feature type="compositionally biased region" description="Basic and acidic residues" evidence="1">
    <location>
        <begin position="252"/>
        <end position="284"/>
    </location>
</feature>
<feature type="domain" description="PWWP" evidence="2">
    <location>
        <begin position="131"/>
        <end position="203"/>
    </location>
</feature>
<evidence type="ECO:0000313" key="3">
    <source>
        <dbReference type="EMBL" id="KAF2235001.1"/>
    </source>
</evidence>
<evidence type="ECO:0000313" key="4">
    <source>
        <dbReference type="Proteomes" id="UP000800092"/>
    </source>
</evidence>
<feature type="region of interest" description="Disordered" evidence="1">
    <location>
        <begin position="252"/>
        <end position="389"/>
    </location>
</feature>
<feature type="compositionally biased region" description="Acidic residues" evidence="1">
    <location>
        <begin position="43"/>
        <end position="56"/>
    </location>
</feature>
<dbReference type="InterPro" id="IPR026093">
    <property type="entry name" value="MGARP"/>
</dbReference>
<feature type="compositionally biased region" description="Basic and acidic residues" evidence="1">
    <location>
        <begin position="57"/>
        <end position="71"/>
    </location>
</feature>
<feature type="region of interest" description="Disordered" evidence="1">
    <location>
        <begin position="1"/>
        <end position="124"/>
    </location>
</feature>
<dbReference type="AlphaFoldDB" id="A0A6A6HAY8"/>
<dbReference type="InterPro" id="IPR000313">
    <property type="entry name" value="PWWP_dom"/>
</dbReference>
<proteinExistence type="predicted"/>
<protein>
    <recommendedName>
        <fullName evidence="2">PWWP domain-containing protein</fullName>
    </recommendedName>
</protein>
<feature type="compositionally biased region" description="Basic and acidic residues" evidence="1">
    <location>
        <begin position="508"/>
        <end position="530"/>
    </location>
</feature>
<feature type="compositionally biased region" description="Low complexity" evidence="1">
    <location>
        <begin position="83"/>
        <end position="96"/>
    </location>
</feature>
<sequence>MADGNNVIATAPTAEKPADVKDTDVVTDSAEAAVNPASTDPAAPEDADTGAEADTNEQEKAQDTNMSDDKANAPGEETATPQAESAAGAKATPASANKKEKRKSSGGVPEHKTKKLNSKKSKPDLHLDIQAGEFWWARMKGYPPWPAVVCDEEMLPETLLKNRPVSAARTDGSYREDFLEGNKNAKERTYPIMYLGTNEFSWIKNTDLSKIDLEQIKKEEQGKKPKHLWNAYEICAEEHDLQHFKDVLREHEKAMSRDAEERNRKEAEKEEKAAKKAERAEKAEKRKSKGKAEDEDEEMEETEPKPKTPASKKRKSRGEPDAEDEKPAKTPKISTKLKLGSKQTPNGESSTTKSGNKNRKVVTKPSSDDDTENKEGEKPLTEAEKLEKRRKTVLYLRHRLQKGFLAREAPPKEEEMETMNDFFTQLESYADLELSILKATKIHKVLKAILKLSSIPKEDEYHFMDRSNRLLQGWNKVLVGDEKEDDVDEKAEGAVNGEKGEAVTGSTGKEDGEKAEGDGDVEMKEAKEDAGEGEATAA</sequence>
<organism evidence="3 4">
    <name type="scientific">Viridothelium virens</name>
    <name type="common">Speckled blister lichen</name>
    <name type="synonym">Trypethelium virens</name>
    <dbReference type="NCBI Taxonomy" id="1048519"/>
    <lineage>
        <taxon>Eukaryota</taxon>
        <taxon>Fungi</taxon>
        <taxon>Dikarya</taxon>
        <taxon>Ascomycota</taxon>
        <taxon>Pezizomycotina</taxon>
        <taxon>Dothideomycetes</taxon>
        <taxon>Dothideomycetes incertae sedis</taxon>
        <taxon>Trypetheliales</taxon>
        <taxon>Trypetheliaceae</taxon>
        <taxon>Viridothelium</taxon>
    </lineage>
</organism>
<dbReference type="OrthoDB" id="62853at2759"/>
<dbReference type="Gene3D" id="2.30.30.140">
    <property type="match status" value="1"/>
</dbReference>
<dbReference type="SUPFAM" id="SSF63748">
    <property type="entry name" value="Tudor/PWWP/MBT"/>
    <property type="match status" value="1"/>
</dbReference>
<dbReference type="Pfam" id="PF00855">
    <property type="entry name" value="PWWP"/>
    <property type="match status" value="1"/>
</dbReference>
<dbReference type="PROSITE" id="PS50812">
    <property type="entry name" value="PWWP"/>
    <property type="match status" value="1"/>
</dbReference>
<keyword evidence="4" id="KW-1185">Reference proteome</keyword>
<feature type="compositionally biased region" description="Basic and acidic residues" evidence="1">
    <location>
        <begin position="373"/>
        <end position="387"/>
    </location>
</feature>
<feature type="compositionally biased region" description="Basic and acidic residues" evidence="1">
    <location>
        <begin position="317"/>
        <end position="328"/>
    </location>
</feature>
<evidence type="ECO:0000259" key="2">
    <source>
        <dbReference type="PROSITE" id="PS50812"/>
    </source>
</evidence>
<reference evidence="3" key="1">
    <citation type="journal article" date="2020" name="Stud. Mycol.">
        <title>101 Dothideomycetes genomes: a test case for predicting lifestyles and emergence of pathogens.</title>
        <authorList>
            <person name="Haridas S."/>
            <person name="Albert R."/>
            <person name="Binder M."/>
            <person name="Bloem J."/>
            <person name="Labutti K."/>
            <person name="Salamov A."/>
            <person name="Andreopoulos B."/>
            <person name="Baker S."/>
            <person name="Barry K."/>
            <person name="Bills G."/>
            <person name="Bluhm B."/>
            <person name="Cannon C."/>
            <person name="Castanera R."/>
            <person name="Culley D."/>
            <person name="Daum C."/>
            <person name="Ezra D."/>
            <person name="Gonzalez J."/>
            <person name="Henrissat B."/>
            <person name="Kuo A."/>
            <person name="Liang C."/>
            <person name="Lipzen A."/>
            <person name="Lutzoni F."/>
            <person name="Magnuson J."/>
            <person name="Mondo S."/>
            <person name="Nolan M."/>
            <person name="Ohm R."/>
            <person name="Pangilinan J."/>
            <person name="Park H.-J."/>
            <person name="Ramirez L."/>
            <person name="Alfaro M."/>
            <person name="Sun H."/>
            <person name="Tritt A."/>
            <person name="Yoshinaga Y."/>
            <person name="Zwiers L.-H."/>
            <person name="Turgeon B."/>
            <person name="Goodwin S."/>
            <person name="Spatafora J."/>
            <person name="Crous P."/>
            <person name="Grigoriev I."/>
        </authorList>
    </citation>
    <scope>NUCLEOTIDE SEQUENCE</scope>
    <source>
        <strain evidence="3">Tuck. ex Michener</strain>
    </source>
</reference>
<dbReference type="SMART" id="SM00293">
    <property type="entry name" value="PWWP"/>
    <property type="match status" value="1"/>
</dbReference>
<accession>A0A6A6HAY8</accession>